<name>A0A8D5G654_9PROT</name>
<dbReference type="PRINTS" id="PR01650">
    <property type="entry name" value="SECETRNLCASE"/>
</dbReference>
<accession>A0A8D5G654</accession>
<keyword evidence="5 9" id="KW-0653">Protein transport</keyword>
<evidence type="ECO:0000313" key="11">
    <source>
        <dbReference type="Proteomes" id="UP000826722"/>
    </source>
</evidence>
<reference evidence="10" key="1">
    <citation type="journal article" date="2021" name="Arch. Microbiol.">
        <title>Methyloradius palustris gen. nov., sp. nov., a methanol-oxidizing bacterium isolated from snow.</title>
        <authorList>
            <person name="Miyadera T."/>
            <person name="Kojima H."/>
            <person name="Fukui M."/>
        </authorList>
    </citation>
    <scope>NUCLEOTIDE SEQUENCE</scope>
    <source>
        <strain evidence="10">Zm11</strain>
    </source>
</reference>
<dbReference type="GO" id="GO:0005886">
    <property type="term" value="C:plasma membrane"/>
    <property type="evidence" value="ECO:0007669"/>
    <property type="project" value="UniProtKB-UniRule"/>
</dbReference>
<protein>
    <recommendedName>
        <fullName evidence="9">Protein translocase subunit SecE</fullName>
    </recommendedName>
</protein>
<dbReference type="NCBIfam" id="NF004371">
    <property type="entry name" value="PRK05740.1-1"/>
    <property type="match status" value="1"/>
</dbReference>
<dbReference type="KEGG" id="mpau:ZMTM_02650"/>
<evidence type="ECO:0000256" key="3">
    <source>
        <dbReference type="ARBA" id="ARBA00022475"/>
    </source>
</evidence>
<dbReference type="Proteomes" id="UP000826722">
    <property type="component" value="Chromosome"/>
</dbReference>
<dbReference type="GO" id="GO:0006605">
    <property type="term" value="P:protein targeting"/>
    <property type="evidence" value="ECO:0007669"/>
    <property type="project" value="UniProtKB-UniRule"/>
</dbReference>
<dbReference type="Gene3D" id="1.20.5.1030">
    <property type="entry name" value="Preprotein translocase secy subunit"/>
    <property type="match status" value="1"/>
</dbReference>
<gene>
    <name evidence="9 10" type="primary">secE</name>
    <name evidence="10" type="ORF">ZMTM_02650</name>
</gene>
<dbReference type="PANTHER" id="PTHR33910:SF1">
    <property type="entry name" value="PROTEIN TRANSLOCASE SUBUNIT SECE"/>
    <property type="match status" value="1"/>
</dbReference>
<dbReference type="PANTHER" id="PTHR33910">
    <property type="entry name" value="PROTEIN TRANSLOCASE SUBUNIT SECE"/>
    <property type="match status" value="1"/>
</dbReference>
<comment type="similarity">
    <text evidence="9">Belongs to the SecE/SEC61-gamma family.</text>
</comment>
<feature type="transmembrane region" description="Helical" evidence="9">
    <location>
        <begin position="7"/>
        <end position="24"/>
    </location>
</feature>
<evidence type="ECO:0000313" key="10">
    <source>
        <dbReference type="EMBL" id="BCM24006.1"/>
    </source>
</evidence>
<keyword evidence="8 9" id="KW-0472">Membrane</keyword>
<dbReference type="InterPro" id="IPR038379">
    <property type="entry name" value="SecE_sf"/>
</dbReference>
<evidence type="ECO:0000256" key="1">
    <source>
        <dbReference type="ARBA" id="ARBA00004370"/>
    </source>
</evidence>
<dbReference type="HAMAP" id="MF_00422">
    <property type="entry name" value="SecE"/>
    <property type="match status" value="1"/>
</dbReference>
<keyword evidence="3 9" id="KW-1003">Cell membrane</keyword>
<dbReference type="GO" id="GO:0008320">
    <property type="term" value="F:protein transmembrane transporter activity"/>
    <property type="evidence" value="ECO:0007669"/>
    <property type="project" value="UniProtKB-UniRule"/>
</dbReference>
<evidence type="ECO:0000256" key="8">
    <source>
        <dbReference type="ARBA" id="ARBA00023136"/>
    </source>
</evidence>
<dbReference type="GO" id="GO:0043952">
    <property type="term" value="P:protein transport by the Sec complex"/>
    <property type="evidence" value="ECO:0007669"/>
    <property type="project" value="UniProtKB-UniRule"/>
</dbReference>
<dbReference type="NCBIfam" id="TIGR00964">
    <property type="entry name" value="secE_bact"/>
    <property type="match status" value="1"/>
</dbReference>
<evidence type="ECO:0000256" key="7">
    <source>
        <dbReference type="ARBA" id="ARBA00023010"/>
    </source>
</evidence>
<comment type="caution">
    <text evidence="9">Lacks conserved residue(s) required for the propagation of feature annotation.</text>
</comment>
<evidence type="ECO:0000256" key="6">
    <source>
        <dbReference type="ARBA" id="ARBA00022989"/>
    </source>
</evidence>
<organism evidence="10 11">
    <name type="scientific">Methyloradius palustris</name>
    <dbReference type="NCBI Taxonomy" id="2778876"/>
    <lineage>
        <taxon>Bacteria</taxon>
        <taxon>Pseudomonadati</taxon>
        <taxon>Pseudomonadota</taxon>
        <taxon>Betaproteobacteria</taxon>
        <taxon>Nitrosomonadales</taxon>
        <taxon>Methylophilaceae</taxon>
        <taxon>Methyloradius</taxon>
    </lineage>
</organism>
<keyword evidence="2 9" id="KW-0813">Transport</keyword>
<dbReference type="InterPro" id="IPR005807">
    <property type="entry name" value="SecE_bac"/>
</dbReference>
<dbReference type="GO" id="GO:0065002">
    <property type="term" value="P:intracellular protein transmembrane transport"/>
    <property type="evidence" value="ECO:0007669"/>
    <property type="project" value="UniProtKB-UniRule"/>
</dbReference>
<keyword evidence="7 9" id="KW-0811">Translocation</keyword>
<keyword evidence="6 9" id="KW-1133">Transmembrane helix</keyword>
<dbReference type="Pfam" id="PF00584">
    <property type="entry name" value="SecE"/>
    <property type="match status" value="1"/>
</dbReference>
<evidence type="ECO:0000256" key="2">
    <source>
        <dbReference type="ARBA" id="ARBA00022448"/>
    </source>
</evidence>
<evidence type="ECO:0000256" key="9">
    <source>
        <dbReference type="HAMAP-Rule" id="MF_00422"/>
    </source>
</evidence>
<dbReference type="AlphaFoldDB" id="A0A8D5G654"/>
<comment type="subunit">
    <text evidence="9">Component of the Sec protein translocase complex. Heterotrimer consisting of SecY, SecE and SecG subunits. The heterotrimers can form oligomers, although 1 heterotrimer is thought to be able to translocate proteins. Interacts with the ribosome. Interacts with SecDF, and other proteins may be involved. Interacts with SecA.</text>
</comment>
<feature type="transmembrane region" description="Helical" evidence="9">
    <location>
        <begin position="83"/>
        <end position="104"/>
    </location>
</feature>
<sequence length="115" mass="12282">MINKIKLVVALLLVAAGIAGYYAIADQALVLRILVVCAGIVAAVVLTWTTPLGKEGLGFIQDSVAEAKRVVWPSRKEAIQTTVAVFVLVIVMAIFLAIVDAGFLKMVQWLMGRSA</sequence>
<dbReference type="RefSeq" id="WP_221764569.1">
    <property type="nucleotide sequence ID" value="NZ_AP024110.1"/>
</dbReference>
<keyword evidence="11" id="KW-1185">Reference proteome</keyword>
<keyword evidence="4 9" id="KW-0812">Transmembrane</keyword>
<dbReference type="EMBL" id="AP024110">
    <property type="protein sequence ID" value="BCM24006.1"/>
    <property type="molecule type" value="Genomic_DNA"/>
</dbReference>
<comment type="subcellular location">
    <subcellularLocation>
        <location evidence="1">Membrane</location>
    </subcellularLocation>
</comment>
<evidence type="ECO:0000256" key="4">
    <source>
        <dbReference type="ARBA" id="ARBA00022692"/>
    </source>
</evidence>
<proteinExistence type="inferred from homology"/>
<comment type="function">
    <text evidence="9">Essential subunit of the Sec protein translocation channel SecYEG. Clamps together the 2 halves of SecY. May contact the channel plug during translocation.</text>
</comment>
<dbReference type="InterPro" id="IPR001901">
    <property type="entry name" value="Translocase_SecE/Sec61-g"/>
</dbReference>
<dbReference type="GO" id="GO:0009306">
    <property type="term" value="P:protein secretion"/>
    <property type="evidence" value="ECO:0007669"/>
    <property type="project" value="UniProtKB-UniRule"/>
</dbReference>
<evidence type="ECO:0000256" key="5">
    <source>
        <dbReference type="ARBA" id="ARBA00022927"/>
    </source>
</evidence>
<feature type="transmembrane region" description="Helical" evidence="9">
    <location>
        <begin position="30"/>
        <end position="49"/>
    </location>
</feature>